<accession>A0A117RA09</accession>
<proteinExistence type="predicted"/>
<gene>
    <name evidence="1" type="ORF">AQJ64_28820</name>
</gene>
<keyword evidence="2" id="KW-1185">Reference proteome</keyword>
<evidence type="ECO:0000313" key="1">
    <source>
        <dbReference type="EMBL" id="KUN79363.1"/>
    </source>
</evidence>
<name>A0A117RA09_9ACTN</name>
<sequence>MCVHICMADDLPRIAVWDPDEVSIQVARGFQVRDALREVRDILMIDLGAPASRGGLLVCFCGMRVHLPRELTPYASSPCTVG</sequence>
<protein>
    <submittedName>
        <fullName evidence="1">Uncharacterized protein</fullName>
    </submittedName>
</protein>
<reference evidence="1 2" key="1">
    <citation type="submission" date="2015-10" db="EMBL/GenBank/DDBJ databases">
        <title>Draft genome sequence of Streptomyces griseoruber DSM 40281, type strain for the species Streptomyces griseoruber.</title>
        <authorList>
            <person name="Ruckert C."/>
            <person name="Winkler A."/>
            <person name="Kalinowski J."/>
            <person name="Kampfer P."/>
            <person name="Glaeser S."/>
        </authorList>
    </citation>
    <scope>NUCLEOTIDE SEQUENCE [LARGE SCALE GENOMIC DNA]</scope>
    <source>
        <strain evidence="1 2">DSM 40281</strain>
    </source>
</reference>
<comment type="caution">
    <text evidence="1">The sequence shown here is derived from an EMBL/GenBank/DDBJ whole genome shotgun (WGS) entry which is preliminary data.</text>
</comment>
<dbReference type="Proteomes" id="UP000052982">
    <property type="component" value="Unassembled WGS sequence"/>
</dbReference>
<evidence type="ECO:0000313" key="2">
    <source>
        <dbReference type="Proteomes" id="UP000052982"/>
    </source>
</evidence>
<dbReference type="OrthoDB" id="4274268at2"/>
<dbReference type="EMBL" id="LMWW01000048">
    <property type="protein sequence ID" value="KUN79363.1"/>
    <property type="molecule type" value="Genomic_DNA"/>
</dbReference>
<organism evidence="1 2">
    <name type="scientific">Streptomyces griseoruber</name>
    <dbReference type="NCBI Taxonomy" id="1943"/>
    <lineage>
        <taxon>Bacteria</taxon>
        <taxon>Bacillati</taxon>
        <taxon>Actinomycetota</taxon>
        <taxon>Actinomycetes</taxon>
        <taxon>Kitasatosporales</taxon>
        <taxon>Streptomycetaceae</taxon>
        <taxon>Streptomyces</taxon>
    </lineage>
</organism>
<dbReference type="AlphaFoldDB" id="A0A117RA09"/>